<dbReference type="Proteomes" id="UP000663832">
    <property type="component" value="Unassembled WGS sequence"/>
</dbReference>
<evidence type="ECO:0000256" key="1">
    <source>
        <dbReference type="SAM" id="Coils"/>
    </source>
</evidence>
<gene>
    <name evidence="2" type="ORF">BJG266_LOCUS23413</name>
    <name evidence="3" type="ORF">QVE165_LOCUS37069</name>
</gene>
<evidence type="ECO:0000313" key="4">
    <source>
        <dbReference type="Proteomes" id="UP000663832"/>
    </source>
</evidence>
<dbReference type="Proteomes" id="UP000663877">
    <property type="component" value="Unassembled WGS sequence"/>
</dbReference>
<name>A0A815L6G0_9BILA</name>
<dbReference type="EMBL" id="CAJNOM010000380">
    <property type="protein sequence ID" value="CAF1405239.1"/>
    <property type="molecule type" value="Genomic_DNA"/>
</dbReference>
<evidence type="ECO:0000313" key="3">
    <source>
        <dbReference type="EMBL" id="CAF1405239.1"/>
    </source>
</evidence>
<sequence>MDPLPLGRCNHKNSLGTSLGQCNRWAILVCLHCNQGVCLEHHKIHQHEIQIRADKLNNRINDLRQILHRLTYEQMIDNSQEKLNRWVVKCKNEIDLKHAYMSKQLSNTIKQVNIDEFCSLQINNINHYIEQPLVDLLQTSNNIEIKQVESLEQQLEQIQNMVSFIQITDDGELKLNQSISLNNNYSSLLLFSKHSLNNCPGAMAGSSLSHNYLLIFQMKPYFSLVFIENNKLISRTPIDSFVYDICWSESTQIFLIATEQYIYEFKPLNNCLLQSHKNSQSTQILWSLACYLTDIYIVYKPDMILCQYDFKKSYEKKTQWNKSDIMCEKGDQIIGCIRINEQKQILALSIKQIDNQWRVDLFSINNIQRLHHGSSFNILNENNSWRCMMTPLLNNENQWLIQNYESILLDENSQVVNRIDHNGYNVTLINRDKIAFLDHNGIQIYQR</sequence>
<protein>
    <submittedName>
        <fullName evidence="3">Uncharacterized protein</fullName>
    </submittedName>
</protein>
<keyword evidence="1" id="KW-0175">Coiled coil</keyword>
<dbReference type="OrthoDB" id="9998341at2759"/>
<dbReference type="AlphaFoldDB" id="A0A815L6G0"/>
<proteinExistence type="predicted"/>
<feature type="coiled-coil region" evidence="1">
    <location>
        <begin position="46"/>
        <end position="73"/>
    </location>
</feature>
<comment type="caution">
    <text evidence="3">The sequence shown here is derived from an EMBL/GenBank/DDBJ whole genome shotgun (WGS) entry which is preliminary data.</text>
</comment>
<evidence type="ECO:0000313" key="2">
    <source>
        <dbReference type="EMBL" id="CAF1138565.1"/>
    </source>
</evidence>
<accession>A0A815L6G0</accession>
<reference evidence="3" key="1">
    <citation type="submission" date="2021-02" db="EMBL/GenBank/DDBJ databases">
        <authorList>
            <person name="Nowell W R."/>
        </authorList>
    </citation>
    <scope>NUCLEOTIDE SEQUENCE</scope>
</reference>
<feature type="coiled-coil region" evidence="1">
    <location>
        <begin position="141"/>
        <end position="168"/>
    </location>
</feature>
<keyword evidence="4" id="KW-1185">Reference proteome</keyword>
<dbReference type="EMBL" id="CAJNOI010000156">
    <property type="protein sequence ID" value="CAF1138565.1"/>
    <property type="molecule type" value="Genomic_DNA"/>
</dbReference>
<organism evidence="3 4">
    <name type="scientific">Adineta steineri</name>
    <dbReference type="NCBI Taxonomy" id="433720"/>
    <lineage>
        <taxon>Eukaryota</taxon>
        <taxon>Metazoa</taxon>
        <taxon>Spiralia</taxon>
        <taxon>Gnathifera</taxon>
        <taxon>Rotifera</taxon>
        <taxon>Eurotatoria</taxon>
        <taxon>Bdelloidea</taxon>
        <taxon>Adinetida</taxon>
        <taxon>Adinetidae</taxon>
        <taxon>Adineta</taxon>
    </lineage>
</organism>